<dbReference type="PANTHER" id="PTHR11487:SF0">
    <property type="entry name" value="S-ACYL FATTY ACID SYNTHASE THIOESTERASE, MEDIUM CHAIN"/>
    <property type="match status" value="1"/>
</dbReference>
<dbReference type="SUPFAM" id="SSF53474">
    <property type="entry name" value="alpha/beta-Hydrolases"/>
    <property type="match status" value="1"/>
</dbReference>
<evidence type="ECO:0000313" key="3">
    <source>
        <dbReference type="EMBL" id="AYN37730.1"/>
    </source>
</evidence>
<dbReference type="GO" id="GO:0008610">
    <property type="term" value="P:lipid biosynthetic process"/>
    <property type="evidence" value="ECO:0007669"/>
    <property type="project" value="TreeGrafter"/>
</dbReference>
<dbReference type="Proteomes" id="UP000268329">
    <property type="component" value="Chromosome"/>
</dbReference>
<gene>
    <name evidence="3" type="ORF">D9753_00520</name>
</gene>
<organism evidence="3 4">
    <name type="scientific">Streptomyces dangxiongensis</name>
    <dbReference type="NCBI Taxonomy" id="1442032"/>
    <lineage>
        <taxon>Bacteria</taxon>
        <taxon>Bacillati</taxon>
        <taxon>Actinomycetota</taxon>
        <taxon>Actinomycetes</taxon>
        <taxon>Kitasatosporales</taxon>
        <taxon>Streptomycetaceae</taxon>
        <taxon>Streptomyces</taxon>
    </lineage>
</organism>
<comment type="similarity">
    <text evidence="1">Belongs to the thioesterase family.</text>
</comment>
<dbReference type="PANTHER" id="PTHR11487">
    <property type="entry name" value="THIOESTERASE"/>
    <property type="match status" value="1"/>
</dbReference>
<reference evidence="3 4" key="1">
    <citation type="submission" date="2018-10" db="EMBL/GenBank/DDBJ databases">
        <title>The genome of Streptomyces dangxiongensis Z022.</title>
        <authorList>
            <person name="Zhang B."/>
        </authorList>
    </citation>
    <scope>NUCLEOTIDE SEQUENCE [LARGE SCALE GENOMIC DNA]</scope>
    <source>
        <strain evidence="3 4">Z022</strain>
    </source>
</reference>
<dbReference type="Gene3D" id="3.40.50.1820">
    <property type="entry name" value="alpha/beta hydrolase"/>
    <property type="match status" value="1"/>
</dbReference>
<dbReference type="KEGG" id="sdd:D9753_00520"/>
<protein>
    <submittedName>
        <fullName evidence="3">Thioesterase</fullName>
    </submittedName>
</protein>
<dbReference type="EMBL" id="CP033073">
    <property type="protein sequence ID" value="AYN37730.1"/>
    <property type="molecule type" value="Genomic_DNA"/>
</dbReference>
<dbReference type="OrthoDB" id="8480037at2"/>
<name>A0A3G2J6A6_9ACTN</name>
<evidence type="ECO:0000259" key="2">
    <source>
        <dbReference type="Pfam" id="PF00975"/>
    </source>
</evidence>
<dbReference type="AlphaFoldDB" id="A0A3G2J6A6"/>
<dbReference type="InterPro" id="IPR001031">
    <property type="entry name" value="Thioesterase"/>
</dbReference>
<sequence length="238" mass="25677">MPSTTILCFPPAGAGPSFFRPWTAHGTDLRIEPVEIPGREKRFGEPEHTDMDALLKVIVPELLATVAGSERVVLFGHSFGAVLAYEAARTMLEREPGLGLTLVASGSTRPGVARGGRITGLPDDEFVEGVQQIAGYRHPALDEPELRELLLPPLRADVAMHEGHVHDESTPPLSVPVVAVRGADDEMVSAEQAGAWREITTGRFRMTEIEGGHMYLVDAWRPLLDLIAGLPDAPEPSA</sequence>
<feature type="domain" description="Thioesterase" evidence="2">
    <location>
        <begin position="5"/>
        <end position="219"/>
    </location>
</feature>
<dbReference type="InterPro" id="IPR029058">
    <property type="entry name" value="AB_hydrolase_fold"/>
</dbReference>
<keyword evidence="4" id="KW-1185">Reference proteome</keyword>
<dbReference type="RefSeq" id="WP_121785241.1">
    <property type="nucleotide sequence ID" value="NZ_CP033073.1"/>
</dbReference>
<accession>A0A3G2J6A6</accession>
<dbReference type="Pfam" id="PF00975">
    <property type="entry name" value="Thioesterase"/>
    <property type="match status" value="1"/>
</dbReference>
<evidence type="ECO:0000256" key="1">
    <source>
        <dbReference type="ARBA" id="ARBA00007169"/>
    </source>
</evidence>
<proteinExistence type="inferred from homology"/>
<dbReference type="InterPro" id="IPR012223">
    <property type="entry name" value="TEII"/>
</dbReference>
<evidence type="ECO:0000313" key="4">
    <source>
        <dbReference type="Proteomes" id="UP000268329"/>
    </source>
</evidence>